<dbReference type="Gene3D" id="3.40.50.410">
    <property type="entry name" value="von Willebrand factor, type A domain"/>
    <property type="match status" value="1"/>
</dbReference>
<evidence type="ECO:0000313" key="14">
    <source>
        <dbReference type="EMBL" id="GCB79176.1"/>
    </source>
</evidence>
<dbReference type="Gene3D" id="2.40.10.120">
    <property type="match status" value="1"/>
</dbReference>
<evidence type="ECO:0008006" key="16">
    <source>
        <dbReference type="Google" id="ProtNLM"/>
    </source>
</evidence>
<dbReference type="OMA" id="NANYKXI"/>
<dbReference type="GO" id="GO:0009617">
    <property type="term" value="P:response to bacterium"/>
    <property type="evidence" value="ECO:0007669"/>
    <property type="project" value="TreeGrafter"/>
</dbReference>
<dbReference type="Pfam" id="PF00092">
    <property type="entry name" value="VWA"/>
    <property type="match status" value="1"/>
</dbReference>
<dbReference type="InterPro" id="IPR002035">
    <property type="entry name" value="VWF_A"/>
</dbReference>
<dbReference type="InterPro" id="IPR001254">
    <property type="entry name" value="Trypsin_dom"/>
</dbReference>
<dbReference type="STRING" id="75743.A0A401Q1E2"/>
<comment type="caution">
    <text evidence="14">The sequence shown here is derived from an EMBL/GenBank/DDBJ whole genome shotgun (WGS) entry which is preliminary data.</text>
</comment>
<evidence type="ECO:0000256" key="11">
    <source>
        <dbReference type="ARBA" id="ARBA00023180"/>
    </source>
</evidence>
<keyword evidence="6" id="KW-0677">Repeat</keyword>
<dbReference type="PROSITE" id="PS50240">
    <property type="entry name" value="TRYPSIN_DOM"/>
    <property type="match status" value="1"/>
</dbReference>
<reference evidence="14 15" key="1">
    <citation type="journal article" date="2018" name="Nat. Ecol. Evol.">
        <title>Shark genomes provide insights into elasmobranch evolution and the origin of vertebrates.</title>
        <authorList>
            <person name="Hara Y"/>
            <person name="Yamaguchi K"/>
            <person name="Onimaru K"/>
            <person name="Kadota M"/>
            <person name="Koyanagi M"/>
            <person name="Keeley SD"/>
            <person name="Tatsumi K"/>
            <person name="Tanaka K"/>
            <person name="Motone F"/>
            <person name="Kageyama Y"/>
            <person name="Nozu R"/>
            <person name="Adachi N"/>
            <person name="Nishimura O"/>
            <person name="Nakagawa R"/>
            <person name="Tanegashima C"/>
            <person name="Kiyatake I"/>
            <person name="Matsumoto R"/>
            <person name="Murakumo K"/>
            <person name="Nishida K"/>
            <person name="Terakita A"/>
            <person name="Kuratani S"/>
            <person name="Sato K"/>
            <person name="Hyodo S Kuraku.S."/>
        </authorList>
    </citation>
    <scope>NUCLEOTIDE SEQUENCE [LARGE SCALE GENOMIC DNA]</scope>
</reference>
<keyword evidence="11" id="KW-0325">Glycoprotein</keyword>
<evidence type="ECO:0000259" key="12">
    <source>
        <dbReference type="PROSITE" id="PS50234"/>
    </source>
</evidence>
<evidence type="ECO:0000256" key="9">
    <source>
        <dbReference type="ARBA" id="ARBA00022859"/>
    </source>
</evidence>
<dbReference type="InterPro" id="IPR036465">
    <property type="entry name" value="vWFA_dom_sf"/>
</dbReference>
<feature type="non-terminal residue" evidence="14">
    <location>
        <position position="400"/>
    </location>
</feature>
<proteinExistence type="predicted"/>
<keyword evidence="2" id="KW-0964">Secreted</keyword>
<keyword evidence="9" id="KW-0391">Immunity</keyword>
<evidence type="ECO:0000256" key="2">
    <source>
        <dbReference type="ARBA" id="ARBA00022525"/>
    </source>
</evidence>
<dbReference type="PANTHER" id="PTHR46393">
    <property type="entry name" value="SUSHI DOMAIN-CONTAINING PROTEIN"/>
    <property type="match status" value="1"/>
</dbReference>
<evidence type="ECO:0000256" key="7">
    <source>
        <dbReference type="ARBA" id="ARBA00022801"/>
    </source>
</evidence>
<dbReference type="GO" id="GO:0006958">
    <property type="term" value="P:complement activation, classical pathway"/>
    <property type="evidence" value="ECO:0007669"/>
    <property type="project" value="UniProtKB-KW"/>
</dbReference>
<keyword evidence="4" id="KW-0768">Sushi</keyword>
<dbReference type="InterPro" id="IPR009003">
    <property type="entry name" value="Peptidase_S1_PA"/>
</dbReference>
<accession>A0A401Q1E2</accession>
<dbReference type="PANTHER" id="PTHR46393:SF2">
    <property type="entry name" value="COMPLEMENT C2"/>
    <property type="match status" value="1"/>
</dbReference>
<evidence type="ECO:0000256" key="10">
    <source>
        <dbReference type="ARBA" id="ARBA00022875"/>
    </source>
</evidence>
<dbReference type="InterPro" id="IPR018114">
    <property type="entry name" value="TRYPSIN_HIS"/>
</dbReference>
<dbReference type="SMART" id="SM00020">
    <property type="entry name" value="Tryp_SPc"/>
    <property type="match status" value="1"/>
</dbReference>
<keyword evidence="10" id="KW-0180">Complement pathway</keyword>
<dbReference type="PRINTS" id="PR00722">
    <property type="entry name" value="CHYMOTRYPSIN"/>
</dbReference>
<dbReference type="PROSITE" id="PS50234">
    <property type="entry name" value="VWFA"/>
    <property type="match status" value="1"/>
</dbReference>
<name>A0A401Q1E2_SCYTO</name>
<dbReference type="GO" id="GO:0070062">
    <property type="term" value="C:extracellular exosome"/>
    <property type="evidence" value="ECO:0007669"/>
    <property type="project" value="TreeGrafter"/>
</dbReference>
<dbReference type="SUPFAM" id="SSF50494">
    <property type="entry name" value="Trypsin-like serine proteases"/>
    <property type="match status" value="1"/>
</dbReference>
<keyword evidence="5" id="KW-0645">Protease</keyword>
<sequence>IASFDVRPRFGVISYASEPVVIANLYDDQQSNADDVIDLLQTSENADYMIHGDKRGTDIHRALTKVLEIMSLTRELFKENWAEIRFVTILFTDGKSNMGGDPKTAVMKIKEFVKAQQKSEAYLDMYAFGVTKDVDRRELNALSSLKPGEHHSFVIRNTSELVRSFDDILDFTTIGDLCGVADERPDATIRQKQPWHVLLEIPGSGKCSGSIVSPSWVLTAAHCLREVQTALDIGRITVYVDYNLAGRLSENITQFYDYDVALLELNKPISFLKTHSRSICLPCTRETTRGLRKRYPGTTCRDHDVEMLPTPGPVPANFVTRSGWVETLAYVTIKTAAVERKACAMNALHAEEYKNVTDVNQVVTDRFLCTGGQQPEADDISCKGDSGGSLFIKKKRRFIQ</sequence>
<dbReference type="SMART" id="SM00327">
    <property type="entry name" value="VWA"/>
    <property type="match status" value="1"/>
</dbReference>
<feature type="domain" description="VWFA" evidence="12">
    <location>
        <begin position="1"/>
        <end position="168"/>
    </location>
</feature>
<evidence type="ECO:0000256" key="1">
    <source>
        <dbReference type="ARBA" id="ARBA00004613"/>
    </source>
</evidence>
<evidence type="ECO:0000259" key="13">
    <source>
        <dbReference type="PROSITE" id="PS50240"/>
    </source>
</evidence>
<dbReference type="GO" id="GO:0045087">
    <property type="term" value="P:innate immune response"/>
    <property type="evidence" value="ECO:0007669"/>
    <property type="project" value="UniProtKB-KW"/>
</dbReference>
<evidence type="ECO:0000256" key="3">
    <source>
        <dbReference type="ARBA" id="ARBA00022588"/>
    </source>
</evidence>
<organism evidence="14 15">
    <name type="scientific">Scyliorhinus torazame</name>
    <name type="common">Cloudy catshark</name>
    <name type="synonym">Catulus torazame</name>
    <dbReference type="NCBI Taxonomy" id="75743"/>
    <lineage>
        <taxon>Eukaryota</taxon>
        <taxon>Metazoa</taxon>
        <taxon>Chordata</taxon>
        <taxon>Craniata</taxon>
        <taxon>Vertebrata</taxon>
        <taxon>Chondrichthyes</taxon>
        <taxon>Elasmobranchii</taxon>
        <taxon>Galeomorphii</taxon>
        <taxon>Galeoidea</taxon>
        <taxon>Carcharhiniformes</taxon>
        <taxon>Scyliorhinidae</taxon>
        <taxon>Scyliorhinus</taxon>
    </lineage>
</organism>
<dbReference type="InterPro" id="IPR001314">
    <property type="entry name" value="Peptidase_S1A"/>
</dbReference>
<evidence type="ECO:0000256" key="6">
    <source>
        <dbReference type="ARBA" id="ARBA00022737"/>
    </source>
</evidence>
<dbReference type="AlphaFoldDB" id="A0A401Q1E2"/>
<feature type="domain" description="Peptidase S1" evidence="13">
    <location>
        <begin position="173"/>
        <end position="400"/>
    </location>
</feature>
<keyword evidence="3" id="KW-0399">Innate immunity</keyword>
<dbReference type="GO" id="GO:0004252">
    <property type="term" value="F:serine-type endopeptidase activity"/>
    <property type="evidence" value="ECO:0007669"/>
    <property type="project" value="InterPro"/>
</dbReference>
<comment type="subcellular location">
    <subcellularLocation>
        <location evidence="1">Secreted</location>
    </subcellularLocation>
</comment>
<dbReference type="OrthoDB" id="6127264at2759"/>
<gene>
    <name evidence="14" type="ORF">scyTo_0018718</name>
</gene>
<feature type="non-terminal residue" evidence="14">
    <location>
        <position position="1"/>
    </location>
</feature>
<dbReference type="GO" id="GO:0006508">
    <property type="term" value="P:proteolysis"/>
    <property type="evidence" value="ECO:0007669"/>
    <property type="project" value="UniProtKB-KW"/>
</dbReference>
<dbReference type="PROSITE" id="PS00134">
    <property type="entry name" value="TRYPSIN_HIS"/>
    <property type="match status" value="1"/>
</dbReference>
<dbReference type="Pfam" id="PF00089">
    <property type="entry name" value="Trypsin"/>
    <property type="match status" value="1"/>
</dbReference>
<keyword evidence="15" id="KW-1185">Reference proteome</keyword>
<evidence type="ECO:0000256" key="8">
    <source>
        <dbReference type="ARBA" id="ARBA00022825"/>
    </source>
</evidence>
<keyword evidence="7" id="KW-0378">Hydrolase</keyword>
<keyword evidence="8" id="KW-0720">Serine protease</keyword>
<dbReference type="EMBL" id="BFAA01013288">
    <property type="protein sequence ID" value="GCB79176.1"/>
    <property type="molecule type" value="Genomic_DNA"/>
</dbReference>
<dbReference type="SUPFAM" id="SSF53300">
    <property type="entry name" value="vWA-like"/>
    <property type="match status" value="1"/>
</dbReference>
<evidence type="ECO:0000256" key="4">
    <source>
        <dbReference type="ARBA" id="ARBA00022659"/>
    </source>
</evidence>
<evidence type="ECO:0000256" key="5">
    <source>
        <dbReference type="ARBA" id="ARBA00022670"/>
    </source>
</evidence>
<dbReference type="Proteomes" id="UP000288216">
    <property type="component" value="Unassembled WGS sequence"/>
</dbReference>
<protein>
    <recommendedName>
        <fullName evidence="16">VWFA domain-containing protein</fullName>
    </recommendedName>
</protein>
<evidence type="ECO:0000313" key="15">
    <source>
        <dbReference type="Proteomes" id="UP000288216"/>
    </source>
</evidence>